<protein>
    <submittedName>
        <fullName evidence="2">Uncharacterized protein</fullName>
    </submittedName>
</protein>
<feature type="non-terminal residue" evidence="2">
    <location>
        <position position="257"/>
    </location>
</feature>
<sequence length="257" mass="29559">MNKLIDNVAEDDVDNRDMDERYRRALGSVPPANALRNTKRNLVLSVQMRAYDAHPDTARENILVFRNWMREYSRCSTAGITHGIPDPNTLPAQHSQVLLTFLRAFWRDGVGTDAPRVPGEGAILREYYLNCPIFVSNAWREGREHFLPQRVPVKPDNSPLLEGPWRVNCFPTSHQWGSYMMHGARARARAEATEESDQNEQSTSSNADRAAELQLIGPKSTSKPRSDPLHGVYIKRMQRHDRRQQEKHSHRRSKRVK</sequence>
<proteinExistence type="predicted"/>
<feature type="compositionally biased region" description="Basic residues" evidence="1">
    <location>
        <begin position="248"/>
        <end position="257"/>
    </location>
</feature>
<reference evidence="2 3" key="1">
    <citation type="submission" date="2017-03" db="EMBL/GenBank/DDBJ databases">
        <title>Lifting the veil on microbial sulfur biogeochemistry in mining wastewaters.</title>
        <authorList>
            <person name="Kantor R.S."/>
            <person name="Colenbrander Nelson T."/>
            <person name="Marshall S."/>
            <person name="Bennett D."/>
            <person name="Apte S."/>
            <person name="Camacho D."/>
            <person name="Thomas B.C."/>
            <person name="Warren L.A."/>
            <person name="Banfield J.F."/>
        </authorList>
    </citation>
    <scope>NUCLEOTIDE SEQUENCE [LARGE SCALE GENOMIC DNA]</scope>
    <source>
        <strain evidence="2">32-67-7</strain>
    </source>
</reference>
<accession>A0A258CNQ7</accession>
<comment type="caution">
    <text evidence="2">The sequence shown here is derived from an EMBL/GenBank/DDBJ whole genome shotgun (WGS) entry which is preliminary data.</text>
</comment>
<organism evidence="2 3">
    <name type="scientific">Caulobacter vibrioides</name>
    <name type="common">Caulobacter crescentus</name>
    <dbReference type="NCBI Taxonomy" id="155892"/>
    <lineage>
        <taxon>Bacteria</taxon>
        <taxon>Pseudomonadati</taxon>
        <taxon>Pseudomonadota</taxon>
        <taxon>Alphaproteobacteria</taxon>
        <taxon>Caulobacterales</taxon>
        <taxon>Caulobacteraceae</taxon>
        <taxon>Caulobacter</taxon>
    </lineage>
</organism>
<gene>
    <name evidence="2" type="ORF">B7Z12_22065</name>
</gene>
<name>A0A258CNQ7_CAUVI</name>
<evidence type="ECO:0000313" key="3">
    <source>
        <dbReference type="Proteomes" id="UP000215616"/>
    </source>
</evidence>
<evidence type="ECO:0000256" key="1">
    <source>
        <dbReference type="SAM" id="MobiDB-lite"/>
    </source>
</evidence>
<dbReference type="AlphaFoldDB" id="A0A258CNQ7"/>
<dbReference type="EMBL" id="NCDQ01000706">
    <property type="protein sequence ID" value="OYW97170.1"/>
    <property type="molecule type" value="Genomic_DNA"/>
</dbReference>
<evidence type="ECO:0000313" key="2">
    <source>
        <dbReference type="EMBL" id="OYW97170.1"/>
    </source>
</evidence>
<feature type="region of interest" description="Disordered" evidence="1">
    <location>
        <begin position="187"/>
        <end position="257"/>
    </location>
</feature>
<dbReference type="Proteomes" id="UP000215616">
    <property type="component" value="Unassembled WGS sequence"/>
</dbReference>